<dbReference type="Pfam" id="PF22752">
    <property type="entry name" value="DUF488-N3i"/>
    <property type="match status" value="1"/>
</dbReference>
<sequence length="118" mass="13822">MTLKIERIYTKPADMDGFRILVDRVWPRGISKEKAALDEWFKTIAPTKELRQWFGHEPAKYPEFKTRYEAELDANPDLNKFIDLVTTQAKNGNVILLYGAKDETHNQAVVLKDYLERH</sequence>
<protein>
    <recommendedName>
        <fullName evidence="3">Uroporphyrin-III c-methyltransferase</fullName>
    </recommendedName>
</protein>
<dbReference type="RefSeq" id="WP_054737411.1">
    <property type="nucleotide sequence ID" value="NZ_AYZM01000134.1"/>
</dbReference>
<reference evidence="1 2" key="1">
    <citation type="journal article" date="2015" name="Genome Announc.">
        <title>Expanding the biotechnology potential of lactobacilli through comparative genomics of 213 strains and associated genera.</title>
        <authorList>
            <person name="Sun Z."/>
            <person name="Harris H.M."/>
            <person name="McCann A."/>
            <person name="Guo C."/>
            <person name="Argimon S."/>
            <person name="Zhang W."/>
            <person name="Yang X."/>
            <person name="Jeffery I.B."/>
            <person name="Cooney J.C."/>
            <person name="Kagawa T.F."/>
            <person name="Liu W."/>
            <person name="Song Y."/>
            <person name="Salvetti E."/>
            <person name="Wrobel A."/>
            <person name="Rasinkangas P."/>
            <person name="Parkhill J."/>
            <person name="Rea M.C."/>
            <person name="O'Sullivan O."/>
            <person name="Ritari J."/>
            <person name="Douillard F.P."/>
            <person name="Paul Ross R."/>
            <person name="Yang R."/>
            <person name="Briner A.E."/>
            <person name="Felis G.E."/>
            <person name="de Vos W.M."/>
            <person name="Barrangou R."/>
            <person name="Klaenhammer T.R."/>
            <person name="Caufield P.W."/>
            <person name="Cui Y."/>
            <person name="Zhang H."/>
            <person name="O'Toole P.W."/>
        </authorList>
    </citation>
    <scope>NUCLEOTIDE SEQUENCE [LARGE SCALE GENOMIC DNA]</scope>
    <source>
        <strain evidence="1 2">DSM 23365</strain>
    </source>
</reference>
<evidence type="ECO:0000313" key="2">
    <source>
        <dbReference type="Proteomes" id="UP000051442"/>
    </source>
</evidence>
<comment type="caution">
    <text evidence="1">The sequence shown here is derived from an EMBL/GenBank/DDBJ whole genome shotgun (WGS) entry which is preliminary data.</text>
</comment>
<dbReference type="PATRIC" id="fig|1423804.4.peg.1704"/>
<evidence type="ECO:0000313" key="1">
    <source>
        <dbReference type="EMBL" id="KRN19947.1"/>
    </source>
</evidence>
<dbReference type="STRING" id="1423804.FD14_GL001577"/>
<dbReference type="PANTHER" id="PTHR36849:SF1">
    <property type="entry name" value="CYTOPLASMIC PROTEIN"/>
    <property type="match status" value="1"/>
</dbReference>
<dbReference type="OrthoDB" id="9790745at2"/>
<dbReference type="EMBL" id="AYZM01000134">
    <property type="protein sequence ID" value="KRN19947.1"/>
    <property type="molecule type" value="Genomic_DNA"/>
</dbReference>
<gene>
    <name evidence="1" type="ORF">FD14_GL001577</name>
</gene>
<dbReference type="InterPro" id="IPR052552">
    <property type="entry name" value="YeaO-like"/>
</dbReference>
<keyword evidence="2" id="KW-1185">Reference proteome</keyword>
<accession>A0A0R2EXA5</accession>
<evidence type="ECO:0008006" key="3">
    <source>
        <dbReference type="Google" id="ProtNLM"/>
    </source>
</evidence>
<name>A0A0R2EXA5_9LACO</name>
<proteinExistence type="predicted"/>
<dbReference type="AlphaFoldDB" id="A0A0R2EXA5"/>
<organism evidence="1 2">
    <name type="scientific">Secundilactobacillus similis DSM 23365 = JCM 2765</name>
    <dbReference type="NCBI Taxonomy" id="1423804"/>
    <lineage>
        <taxon>Bacteria</taxon>
        <taxon>Bacillati</taxon>
        <taxon>Bacillota</taxon>
        <taxon>Bacilli</taxon>
        <taxon>Lactobacillales</taxon>
        <taxon>Lactobacillaceae</taxon>
        <taxon>Secundilactobacillus</taxon>
    </lineage>
</organism>
<dbReference type="PANTHER" id="PTHR36849">
    <property type="entry name" value="CYTOPLASMIC PROTEIN-RELATED"/>
    <property type="match status" value="1"/>
</dbReference>
<dbReference type="Proteomes" id="UP000051442">
    <property type="component" value="Unassembled WGS sequence"/>
</dbReference>